<organism evidence="3 4">
    <name type="scientific">Plectus sambesii</name>
    <dbReference type="NCBI Taxonomy" id="2011161"/>
    <lineage>
        <taxon>Eukaryota</taxon>
        <taxon>Metazoa</taxon>
        <taxon>Ecdysozoa</taxon>
        <taxon>Nematoda</taxon>
        <taxon>Chromadorea</taxon>
        <taxon>Plectida</taxon>
        <taxon>Plectina</taxon>
        <taxon>Plectoidea</taxon>
        <taxon>Plectidae</taxon>
        <taxon>Plectus</taxon>
    </lineage>
</organism>
<dbReference type="GO" id="GO:0005615">
    <property type="term" value="C:extracellular space"/>
    <property type="evidence" value="ECO:0007669"/>
    <property type="project" value="TreeGrafter"/>
</dbReference>
<evidence type="ECO:0000313" key="4">
    <source>
        <dbReference type="WBParaSite" id="PSAMB.scaffold608size45881.g7333.t1"/>
    </source>
</evidence>
<dbReference type="SMART" id="SM00034">
    <property type="entry name" value="CLECT"/>
    <property type="match status" value="1"/>
</dbReference>
<dbReference type="PROSITE" id="PS51406">
    <property type="entry name" value="FIBRINOGEN_C_2"/>
    <property type="match status" value="1"/>
</dbReference>
<dbReference type="Proteomes" id="UP000887566">
    <property type="component" value="Unplaced"/>
</dbReference>
<dbReference type="SUPFAM" id="SSF56436">
    <property type="entry name" value="C-type lectin-like"/>
    <property type="match status" value="1"/>
</dbReference>
<dbReference type="Gene3D" id="3.90.215.10">
    <property type="entry name" value="Gamma Fibrinogen, chain A, domain 1"/>
    <property type="match status" value="1"/>
</dbReference>
<dbReference type="InterPro" id="IPR001304">
    <property type="entry name" value="C-type_lectin-like"/>
</dbReference>
<dbReference type="Pfam" id="PF00059">
    <property type="entry name" value="Lectin_C"/>
    <property type="match status" value="1"/>
</dbReference>
<dbReference type="InterPro" id="IPR036056">
    <property type="entry name" value="Fibrinogen-like_C"/>
</dbReference>
<feature type="domain" description="Fibrinogen C-terminal" evidence="2">
    <location>
        <begin position="149"/>
        <end position="251"/>
    </location>
</feature>
<dbReference type="NCBIfam" id="NF040941">
    <property type="entry name" value="GGGWT_bact"/>
    <property type="match status" value="1"/>
</dbReference>
<dbReference type="CDD" id="cd00037">
    <property type="entry name" value="CLECT"/>
    <property type="match status" value="1"/>
</dbReference>
<evidence type="ECO:0000259" key="2">
    <source>
        <dbReference type="PROSITE" id="PS51406"/>
    </source>
</evidence>
<dbReference type="InterPro" id="IPR014716">
    <property type="entry name" value="Fibrinogen_a/b/g_C_1"/>
</dbReference>
<dbReference type="InterPro" id="IPR016186">
    <property type="entry name" value="C-type_lectin-like/link_sf"/>
</dbReference>
<dbReference type="InterPro" id="IPR050373">
    <property type="entry name" value="Fibrinogen_C-term_domain"/>
</dbReference>
<protein>
    <submittedName>
        <fullName evidence="4">Uncharacterized protein</fullName>
    </submittedName>
</protein>
<dbReference type="PANTHER" id="PTHR19143">
    <property type="entry name" value="FIBRINOGEN/TENASCIN/ANGIOPOEITIN"/>
    <property type="match status" value="1"/>
</dbReference>
<dbReference type="Pfam" id="PF00147">
    <property type="entry name" value="Fibrinogen_C"/>
    <property type="match status" value="1"/>
</dbReference>
<name>A0A914X5E8_9BILA</name>
<dbReference type="InterPro" id="IPR002181">
    <property type="entry name" value="Fibrinogen_a/b/g_C_dom"/>
</dbReference>
<dbReference type="SUPFAM" id="SSF56496">
    <property type="entry name" value="Fibrinogen C-terminal domain-like"/>
    <property type="match status" value="1"/>
</dbReference>
<sequence length="281" mass="31363">MQACPNGWKPSEVVSNKCYYVGVKTDTWFGAEGFCTNAGSNAYLTSITSAFENADVDAIVLNTPSVSVCHQFWIGAYDSNRNGNFTWVDGKPWGYASWAPGQSDRTQPCVSSAALAKGVWKTENCGADNCFICEMYMDVLSSTSLPPNTTPSTRMTDCKDWFNQGARTDGIYSINPDGKGSLNVYCDMTTDGGGWTVFQRRNNGDLSFYDKLWNEYKIGFNNGLENNLWLGNDIIHVLTTKDSNVELRIDLWGDRNTGNPYPNGYWWEKHTNFSVSYASLR</sequence>
<dbReference type="AlphaFoldDB" id="A0A914X5E8"/>
<accession>A0A914X5E8</accession>
<dbReference type="SMART" id="SM00186">
    <property type="entry name" value="FBG"/>
    <property type="match status" value="1"/>
</dbReference>
<reference evidence="4" key="1">
    <citation type="submission" date="2022-11" db="UniProtKB">
        <authorList>
            <consortium name="WormBaseParasite"/>
        </authorList>
    </citation>
    <scope>IDENTIFICATION</scope>
</reference>
<dbReference type="WBParaSite" id="PSAMB.scaffold608size45881.g7333.t1">
    <property type="protein sequence ID" value="PSAMB.scaffold608size45881.g7333.t1"/>
    <property type="gene ID" value="PSAMB.scaffold608size45881.g7333"/>
</dbReference>
<dbReference type="Gene3D" id="3.10.100.10">
    <property type="entry name" value="Mannose-Binding Protein A, subunit A"/>
    <property type="match status" value="1"/>
</dbReference>
<feature type="domain" description="C-type lectin" evidence="1">
    <location>
        <begin position="14"/>
        <end position="134"/>
    </location>
</feature>
<evidence type="ECO:0000313" key="3">
    <source>
        <dbReference type="Proteomes" id="UP000887566"/>
    </source>
</evidence>
<dbReference type="PROSITE" id="PS50041">
    <property type="entry name" value="C_TYPE_LECTIN_2"/>
    <property type="match status" value="1"/>
</dbReference>
<keyword evidence="3" id="KW-1185">Reference proteome</keyword>
<proteinExistence type="predicted"/>
<dbReference type="InterPro" id="IPR016187">
    <property type="entry name" value="CTDL_fold"/>
</dbReference>
<evidence type="ECO:0000259" key="1">
    <source>
        <dbReference type="PROSITE" id="PS50041"/>
    </source>
</evidence>